<accession>A0A6A6YVQ5</accession>
<reference evidence="5" key="3">
    <citation type="submission" date="2025-04" db="UniProtKB">
        <authorList>
            <consortium name="RefSeq"/>
        </authorList>
    </citation>
    <scope>IDENTIFICATION</scope>
    <source>
        <strain evidence="5">CBS 304.34</strain>
    </source>
</reference>
<dbReference type="OrthoDB" id="10042665at2759"/>
<dbReference type="InterPro" id="IPR003593">
    <property type="entry name" value="AAA+_ATPase"/>
</dbReference>
<dbReference type="CDD" id="cd19481">
    <property type="entry name" value="RecA-like_protease"/>
    <property type="match status" value="1"/>
</dbReference>
<dbReference type="Proteomes" id="UP000504636">
    <property type="component" value="Unplaced"/>
</dbReference>
<feature type="region of interest" description="Disordered" evidence="1">
    <location>
        <begin position="1"/>
        <end position="34"/>
    </location>
</feature>
<dbReference type="RefSeq" id="XP_033580000.1">
    <property type="nucleotide sequence ID" value="XM_033727775.1"/>
</dbReference>
<keyword evidence="4" id="KW-1185">Reference proteome</keyword>
<dbReference type="SUPFAM" id="SSF52540">
    <property type="entry name" value="P-loop containing nucleoside triphosphate hydrolases"/>
    <property type="match status" value="1"/>
</dbReference>
<dbReference type="AlphaFoldDB" id="A0A6A6YVQ5"/>
<dbReference type="InterPro" id="IPR003959">
    <property type="entry name" value="ATPase_AAA_core"/>
</dbReference>
<dbReference type="Gene3D" id="3.40.50.300">
    <property type="entry name" value="P-loop containing nucleotide triphosphate hydrolases"/>
    <property type="match status" value="1"/>
</dbReference>
<evidence type="ECO:0000259" key="2">
    <source>
        <dbReference type="SMART" id="SM00382"/>
    </source>
</evidence>
<dbReference type="GO" id="GO:0005524">
    <property type="term" value="F:ATP binding"/>
    <property type="evidence" value="ECO:0007669"/>
    <property type="project" value="InterPro"/>
</dbReference>
<dbReference type="PANTHER" id="PTHR46411">
    <property type="entry name" value="FAMILY ATPASE, PUTATIVE-RELATED"/>
    <property type="match status" value="1"/>
</dbReference>
<organism evidence="3">
    <name type="scientific">Mytilinidion resinicola</name>
    <dbReference type="NCBI Taxonomy" id="574789"/>
    <lineage>
        <taxon>Eukaryota</taxon>
        <taxon>Fungi</taxon>
        <taxon>Dikarya</taxon>
        <taxon>Ascomycota</taxon>
        <taxon>Pezizomycotina</taxon>
        <taxon>Dothideomycetes</taxon>
        <taxon>Pleosporomycetidae</taxon>
        <taxon>Mytilinidiales</taxon>
        <taxon>Mytilinidiaceae</taxon>
        <taxon>Mytilinidion</taxon>
    </lineage>
</organism>
<dbReference type="EMBL" id="MU003696">
    <property type="protein sequence ID" value="KAF2813036.1"/>
    <property type="molecule type" value="Genomic_DNA"/>
</dbReference>
<dbReference type="Pfam" id="PF22942">
    <property type="entry name" value="DUF7025"/>
    <property type="match status" value="1"/>
</dbReference>
<gene>
    <name evidence="3 5" type="ORF">BDZ99DRAFT_568297</name>
</gene>
<dbReference type="InterPro" id="IPR027417">
    <property type="entry name" value="P-loop_NTPase"/>
</dbReference>
<dbReference type="Pfam" id="PF00004">
    <property type="entry name" value="AAA"/>
    <property type="match status" value="1"/>
</dbReference>
<reference evidence="5" key="2">
    <citation type="submission" date="2020-04" db="EMBL/GenBank/DDBJ databases">
        <authorList>
            <consortium name="NCBI Genome Project"/>
        </authorList>
    </citation>
    <scope>NUCLEOTIDE SEQUENCE</scope>
    <source>
        <strain evidence="5">CBS 304.34</strain>
    </source>
</reference>
<evidence type="ECO:0000313" key="5">
    <source>
        <dbReference type="RefSeq" id="XP_033580000.1"/>
    </source>
</evidence>
<evidence type="ECO:0000313" key="4">
    <source>
        <dbReference type="Proteomes" id="UP000504636"/>
    </source>
</evidence>
<dbReference type="InterPro" id="IPR054289">
    <property type="entry name" value="DUF7025"/>
</dbReference>
<dbReference type="SMART" id="SM00382">
    <property type="entry name" value="AAA"/>
    <property type="match status" value="1"/>
</dbReference>
<dbReference type="PANTHER" id="PTHR46411:SF3">
    <property type="entry name" value="AAA+ ATPASE DOMAIN-CONTAINING PROTEIN"/>
    <property type="match status" value="1"/>
</dbReference>
<reference evidence="3 5" key="1">
    <citation type="journal article" date="2020" name="Stud. Mycol.">
        <title>101 Dothideomycetes genomes: a test case for predicting lifestyles and emergence of pathogens.</title>
        <authorList>
            <person name="Haridas S."/>
            <person name="Albert R."/>
            <person name="Binder M."/>
            <person name="Bloem J."/>
            <person name="Labutti K."/>
            <person name="Salamov A."/>
            <person name="Andreopoulos B."/>
            <person name="Baker S."/>
            <person name="Barry K."/>
            <person name="Bills G."/>
            <person name="Bluhm B."/>
            <person name="Cannon C."/>
            <person name="Castanera R."/>
            <person name="Culley D."/>
            <person name="Daum C."/>
            <person name="Ezra D."/>
            <person name="Gonzalez J."/>
            <person name="Henrissat B."/>
            <person name="Kuo A."/>
            <person name="Liang C."/>
            <person name="Lipzen A."/>
            <person name="Lutzoni F."/>
            <person name="Magnuson J."/>
            <person name="Mondo S."/>
            <person name="Nolan M."/>
            <person name="Ohm R."/>
            <person name="Pangilinan J."/>
            <person name="Park H.-J."/>
            <person name="Ramirez L."/>
            <person name="Alfaro M."/>
            <person name="Sun H."/>
            <person name="Tritt A."/>
            <person name="Yoshinaga Y."/>
            <person name="Zwiers L.-H."/>
            <person name="Turgeon B."/>
            <person name="Goodwin S."/>
            <person name="Spatafora J."/>
            <person name="Crous P."/>
            <person name="Grigoriev I."/>
        </authorList>
    </citation>
    <scope>NUCLEOTIDE SEQUENCE</scope>
    <source>
        <strain evidence="3 5">CBS 304.34</strain>
    </source>
</reference>
<dbReference type="GO" id="GO:0016887">
    <property type="term" value="F:ATP hydrolysis activity"/>
    <property type="evidence" value="ECO:0007669"/>
    <property type="project" value="InterPro"/>
</dbReference>
<name>A0A6A6YVQ5_9PEZI</name>
<protein>
    <submittedName>
        <fullName evidence="3 5">P-loop containing nucleoside triphosphate hydrolase protein</fullName>
    </submittedName>
</protein>
<feature type="domain" description="AAA+ ATPase" evidence="2">
    <location>
        <begin position="409"/>
        <end position="537"/>
    </location>
</feature>
<evidence type="ECO:0000313" key="3">
    <source>
        <dbReference type="EMBL" id="KAF2813036.1"/>
    </source>
</evidence>
<keyword evidence="3 5" id="KW-0378">Hydrolase</keyword>
<sequence length="650" mass="74228">MKSFHPSNRKSTQTQTQDSEARVDSEAFAGVDATDPYVGEGQKREILTYEQRYNSRGELQQLEIQSPYIKAALREVVKSYPGVNINSNGPISIWKEPWYLFHYRHELSTYASKLRDKKARGHVVFLLEYAAKVLHRDIANYEAMMHGEAAPGLEFPALWMAFKPGTLIFTIIEGHDSIFRLNSISREHETIGGGELLKEWNVSAEHLISNGAELGYVRKDFRIPRYEGYKALTELKTFPLQYHPDCERVKRDLLARGKKYVSLQGIHHSMYEGPTHTSGFPSLTSRSKEYSTVSSADDLASEIAFNNFIQKTEQRVMLDIKTYNDRIRTKKLTFISGAKTHYLDPEQALELSDEELLICEHFVHGFSFAHKDWRHFEVSKLKPVEYNQSAFDTLGHEEYAIFTFARKGKGLIILLHGPPGVGKTFTAESIADFSERPLYKLGGSDFGDSPFLVSDQALRTALNLALRWKAVVLMDEADVFLQQRDIHSSLGNKSASVLLRLLEYFDGTMFLTTNRVQTIDAAFKSRIHLSLSYPPLPAQARSMLWETFILKGTEQRRPRWLTEKFLGKISKEEVNGREIKNIIRVAHAFAVDGKRAMRPADVTHGLQTRRDFELDFSKAVAKRKHEDDQTNGRSKKQKKKNMEFDGEASS</sequence>
<dbReference type="GeneID" id="54468668"/>
<feature type="compositionally biased region" description="Polar residues" evidence="1">
    <location>
        <begin position="1"/>
        <end position="18"/>
    </location>
</feature>
<feature type="region of interest" description="Disordered" evidence="1">
    <location>
        <begin position="620"/>
        <end position="650"/>
    </location>
</feature>
<proteinExistence type="predicted"/>
<evidence type="ECO:0000256" key="1">
    <source>
        <dbReference type="SAM" id="MobiDB-lite"/>
    </source>
</evidence>